<protein>
    <submittedName>
        <fullName evidence="2">Uncharacterized protein</fullName>
    </submittedName>
</protein>
<feature type="transmembrane region" description="Helical" evidence="1">
    <location>
        <begin position="58"/>
        <end position="88"/>
    </location>
</feature>
<feature type="transmembrane region" description="Helical" evidence="1">
    <location>
        <begin position="120"/>
        <end position="136"/>
    </location>
</feature>
<keyword evidence="3" id="KW-1185">Reference proteome</keyword>
<feature type="transmembrane region" description="Helical" evidence="1">
    <location>
        <begin position="94"/>
        <end position="113"/>
    </location>
</feature>
<feature type="transmembrane region" description="Helical" evidence="1">
    <location>
        <begin position="187"/>
        <end position="206"/>
    </location>
</feature>
<dbReference type="STRING" id="1056495.Calag_0540"/>
<evidence type="ECO:0000313" key="3">
    <source>
        <dbReference type="Proteomes" id="UP000010469"/>
    </source>
</evidence>
<accession>L0AB73</accession>
<feature type="transmembrane region" description="Helical" evidence="1">
    <location>
        <begin position="7"/>
        <end position="27"/>
    </location>
</feature>
<keyword evidence="1" id="KW-0812">Transmembrane</keyword>
<evidence type="ECO:0000256" key="1">
    <source>
        <dbReference type="SAM" id="Phobius"/>
    </source>
</evidence>
<feature type="transmembrane region" description="Helical" evidence="1">
    <location>
        <begin position="142"/>
        <end position="175"/>
    </location>
</feature>
<dbReference type="HOGENOM" id="CLU_1140528_0_0_2"/>
<proteinExistence type="predicted"/>
<sequence>MSNLCKGIWLYVCIFYSISAFLFTLSILTMHEIMISSGIFLISLIEPIVFLKRRDYYIYATLSIISVLFVLISLKYLSLIILVLSLIYVTLKEFKAIVSSSLLIASMIIFMFQSLLIEKILFFVFLLLSTISIGFVTKRVHAFVIVIVALISLFTSPLVGLISSSVVAAIASFYFRQEEKVCPFTTDAGLAVGGGFIAGITIILSALYGWNLIVSSLLVLSVLLLLSGSMKPETVLTNKYENN</sequence>
<dbReference type="EMBL" id="CP003378">
    <property type="protein sequence ID" value="AFZ70300.1"/>
    <property type="molecule type" value="Genomic_DNA"/>
</dbReference>
<dbReference type="RefSeq" id="WP_015232198.1">
    <property type="nucleotide sequence ID" value="NC_019791.1"/>
</dbReference>
<dbReference type="InParanoid" id="L0AB73"/>
<name>L0AB73_CALLD</name>
<evidence type="ECO:0000313" key="2">
    <source>
        <dbReference type="EMBL" id="AFZ70300.1"/>
    </source>
</evidence>
<gene>
    <name evidence="2" type="ordered locus">Calag_0540</name>
</gene>
<organism evidence="2 3">
    <name type="scientific">Caldisphaera lagunensis (strain DSM 15908 / JCM 11604 / ANMR 0165 / IC-154)</name>
    <dbReference type="NCBI Taxonomy" id="1056495"/>
    <lineage>
        <taxon>Archaea</taxon>
        <taxon>Thermoproteota</taxon>
        <taxon>Thermoprotei</taxon>
        <taxon>Acidilobales</taxon>
        <taxon>Caldisphaeraceae</taxon>
        <taxon>Caldisphaera</taxon>
    </lineage>
</organism>
<keyword evidence="1" id="KW-0472">Membrane</keyword>
<dbReference type="GeneID" id="14211800"/>
<feature type="transmembrane region" description="Helical" evidence="1">
    <location>
        <begin position="33"/>
        <end position="51"/>
    </location>
</feature>
<keyword evidence="1" id="KW-1133">Transmembrane helix</keyword>
<dbReference type="KEGG" id="clg:Calag_0540"/>
<reference evidence="3" key="1">
    <citation type="submission" date="2012-03" db="EMBL/GenBank/DDBJ databases">
        <title>Complete genome of Caldisphaera lagunensis DSM 15908.</title>
        <authorList>
            <person name="Lucas S."/>
            <person name="Copeland A."/>
            <person name="Lapidus A."/>
            <person name="Glavina del Rio T."/>
            <person name="Dalin E."/>
            <person name="Tice H."/>
            <person name="Bruce D."/>
            <person name="Goodwin L."/>
            <person name="Pitluck S."/>
            <person name="Peters L."/>
            <person name="Mikhailova N."/>
            <person name="Teshima H."/>
            <person name="Kyrpides N."/>
            <person name="Mavromatis K."/>
            <person name="Ivanova N."/>
            <person name="Brettin T."/>
            <person name="Detter J.C."/>
            <person name="Han C."/>
            <person name="Larimer F."/>
            <person name="Land M."/>
            <person name="Hauser L."/>
            <person name="Markowitz V."/>
            <person name="Cheng J.-F."/>
            <person name="Hugenholtz P."/>
            <person name="Woyke T."/>
            <person name="Wu D."/>
            <person name="Spring S."/>
            <person name="Schroeder M."/>
            <person name="Brambilla E."/>
            <person name="Klenk H.-P."/>
            <person name="Eisen J.A."/>
        </authorList>
    </citation>
    <scope>NUCLEOTIDE SEQUENCE [LARGE SCALE GENOMIC DNA]</scope>
    <source>
        <strain evidence="3">DSM 15908 / JCM 11604 / IC-154</strain>
    </source>
</reference>
<dbReference type="AlphaFoldDB" id="L0AB73"/>
<dbReference type="Proteomes" id="UP000010469">
    <property type="component" value="Chromosome"/>
</dbReference>